<evidence type="ECO:0000256" key="1">
    <source>
        <dbReference type="SAM" id="SignalP"/>
    </source>
</evidence>
<name>A0A5D2NE31_GOSTO</name>
<evidence type="ECO:0000313" key="3">
    <source>
        <dbReference type="Proteomes" id="UP000322667"/>
    </source>
</evidence>
<gene>
    <name evidence="2" type="ORF">ES332_A11G213900v1</name>
</gene>
<feature type="chain" id="PRO_5022979284" evidence="1">
    <location>
        <begin position="16"/>
        <end position="30"/>
    </location>
</feature>
<organism evidence="2 3">
    <name type="scientific">Gossypium tomentosum</name>
    <name type="common">Hawaiian cotton</name>
    <name type="synonym">Gossypium sandvicense</name>
    <dbReference type="NCBI Taxonomy" id="34277"/>
    <lineage>
        <taxon>Eukaryota</taxon>
        <taxon>Viridiplantae</taxon>
        <taxon>Streptophyta</taxon>
        <taxon>Embryophyta</taxon>
        <taxon>Tracheophyta</taxon>
        <taxon>Spermatophyta</taxon>
        <taxon>Magnoliopsida</taxon>
        <taxon>eudicotyledons</taxon>
        <taxon>Gunneridae</taxon>
        <taxon>Pentapetalae</taxon>
        <taxon>rosids</taxon>
        <taxon>malvids</taxon>
        <taxon>Malvales</taxon>
        <taxon>Malvaceae</taxon>
        <taxon>Malvoideae</taxon>
        <taxon>Gossypium</taxon>
    </lineage>
</organism>
<reference evidence="2 3" key="1">
    <citation type="submission" date="2019-07" db="EMBL/GenBank/DDBJ databases">
        <title>WGS assembly of Gossypium tomentosum.</title>
        <authorList>
            <person name="Chen Z.J."/>
            <person name="Sreedasyam A."/>
            <person name="Ando A."/>
            <person name="Song Q."/>
            <person name="De L."/>
            <person name="Hulse-Kemp A."/>
            <person name="Ding M."/>
            <person name="Ye W."/>
            <person name="Kirkbride R."/>
            <person name="Jenkins J."/>
            <person name="Plott C."/>
            <person name="Lovell J."/>
            <person name="Lin Y.-M."/>
            <person name="Vaughn R."/>
            <person name="Liu B."/>
            <person name="Li W."/>
            <person name="Simpson S."/>
            <person name="Scheffler B."/>
            <person name="Saski C."/>
            <person name="Grover C."/>
            <person name="Hu G."/>
            <person name="Conover J."/>
            <person name="Carlson J."/>
            <person name="Shu S."/>
            <person name="Boston L."/>
            <person name="Williams M."/>
            <person name="Peterson D."/>
            <person name="Mcgee K."/>
            <person name="Jones D."/>
            <person name="Wendel J."/>
            <person name="Stelly D."/>
            <person name="Grimwood J."/>
            <person name="Schmutz J."/>
        </authorList>
    </citation>
    <scope>NUCLEOTIDE SEQUENCE [LARGE SCALE GENOMIC DNA]</scope>
    <source>
        <strain evidence="2">7179.01</strain>
    </source>
</reference>
<keyword evidence="1" id="KW-0732">Signal</keyword>
<dbReference type="EMBL" id="CM017620">
    <property type="protein sequence ID" value="TYI01613.1"/>
    <property type="molecule type" value="Genomic_DNA"/>
</dbReference>
<feature type="signal peptide" evidence="1">
    <location>
        <begin position="1"/>
        <end position="15"/>
    </location>
</feature>
<proteinExistence type="predicted"/>
<dbReference type="Proteomes" id="UP000322667">
    <property type="component" value="Chromosome A11"/>
</dbReference>
<keyword evidence="3" id="KW-1185">Reference proteome</keyword>
<sequence>MLFLVLLLWFQSMKGKLRGVWCSSNDLIFV</sequence>
<evidence type="ECO:0000313" key="2">
    <source>
        <dbReference type="EMBL" id="TYI01613.1"/>
    </source>
</evidence>
<accession>A0A5D2NE31</accession>
<dbReference type="AlphaFoldDB" id="A0A5D2NE31"/>
<protein>
    <submittedName>
        <fullName evidence="2">Uncharacterized protein</fullName>
    </submittedName>
</protein>